<gene>
    <name evidence="16" type="primary">pbpC</name>
    <name evidence="16" type="ORF">D3272_01380</name>
</gene>
<dbReference type="GO" id="GO:0006508">
    <property type="term" value="P:proteolysis"/>
    <property type="evidence" value="ECO:0007669"/>
    <property type="project" value="UniProtKB-KW"/>
</dbReference>
<feature type="domain" description="Glycosyl transferase family 51" evidence="14">
    <location>
        <begin position="81"/>
        <end position="247"/>
    </location>
</feature>
<dbReference type="AlphaFoldDB" id="A0A4Q2RKD5"/>
<evidence type="ECO:0000259" key="15">
    <source>
        <dbReference type="Pfam" id="PF06832"/>
    </source>
</evidence>
<keyword evidence="4" id="KW-0121">Carboxypeptidase</keyword>
<evidence type="ECO:0000256" key="11">
    <source>
        <dbReference type="ARBA" id="ARBA00049902"/>
    </source>
</evidence>
<dbReference type="GO" id="GO:0004180">
    <property type="term" value="F:carboxypeptidase activity"/>
    <property type="evidence" value="ECO:0007669"/>
    <property type="project" value="UniProtKB-KW"/>
</dbReference>
<dbReference type="InterPro" id="IPR023346">
    <property type="entry name" value="Lysozyme-like_dom_sf"/>
</dbReference>
<dbReference type="SUPFAM" id="SSF56601">
    <property type="entry name" value="beta-lactamase/transpeptidase-like"/>
    <property type="match status" value="1"/>
</dbReference>
<dbReference type="EC" id="2.4.99.28" evidence="10"/>
<evidence type="ECO:0000256" key="5">
    <source>
        <dbReference type="ARBA" id="ARBA00022670"/>
    </source>
</evidence>
<dbReference type="GO" id="GO:0030288">
    <property type="term" value="C:outer membrane-bounded periplasmic space"/>
    <property type="evidence" value="ECO:0007669"/>
    <property type="project" value="TreeGrafter"/>
</dbReference>
<dbReference type="Pfam" id="PF00912">
    <property type="entry name" value="Transgly"/>
    <property type="match status" value="1"/>
</dbReference>
<dbReference type="InterPro" id="IPR001264">
    <property type="entry name" value="Glyco_trans_51"/>
</dbReference>
<dbReference type="InterPro" id="IPR036950">
    <property type="entry name" value="PBP_transglycosylase"/>
</dbReference>
<evidence type="ECO:0000256" key="2">
    <source>
        <dbReference type="ARBA" id="ARBA00007090"/>
    </source>
</evidence>
<dbReference type="GO" id="GO:0008658">
    <property type="term" value="F:penicillin binding"/>
    <property type="evidence" value="ECO:0007669"/>
    <property type="project" value="InterPro"/>
</dbReference>
<dbReference type="PANTHER" id="PTHR32282:SF15">
    <property type="entry name" value="PENICILLIN-BINDING PROTEIN 1C"/>
    <property type="match status" value="1"/>
</dbReference>
<dbReference type="GO" id="GO:0009252">
    <property type="term" value="P:peptidoglycan biosynthetic process"/>
    <property type="evidence" value="ECO:0007669"/>
    <property type="project" value="UniProtKB-UniPathway"/>
</dbReference>
<dbReference type="Pfam" id="PF00905">
    <property type="entry name" value="Transpeptidase"/>
    <property type="match status" value="1"/>
</dbReference>
<comment type="similarity">
    <text evidence="3">In the N-terminal section; belongs to the glycosyltransferase 51 family.</text>
</comment>
<evidence type="ECO:0000313" key="16">
    <source>
        <dbReference type="EMBL" id="RYB07807.1"/>
    </source>
</evidence>
<dbReference type="EMBL" id="QYBC01000001">
    <property type="protein sequence ID" value="RYB07807.1"/>
    <property type="molecule type" value="Genomic_DNA"/>
</dbReference>
<dbReference type="SUPFAM" id="SSF53955">
    <property type="entry name" value="Lysozyme-like"/>
    <property type="match status" value="1"/>
</dbReference>
<feature type="domain" description="Penicillin-binding protein transpeptidase" evidence="13">
    <location>
        <begin position="323"/>
        <end position="538"/>
    </location>
</feature>
<dbReference type="InterPro" id="IPR009647">
    <property type="entry name" value="PBP_C"/>
</dbReference>
<comment type="caution">
    <text evidence="16">The sequence shown here is derived from an EMBL/GenBank/DDBJ whole genome shotgun (WGS) entry which is preliminary data.</text>
</comment>
<evidence type="ECO:0000256" key="3">
    <source>
        <dbReference type="ARBA" id="ARBA00007739"/>
    </source>
</evidence>
<feature type="domain" description="Penicillin-binding C-terminal" evidence="15">
    <location>
        <begin position="639"/>
        <end position="720"/>
    </location>
</feature>
<comment type="pathway">
    <text evidence="1">Cell wall biogenesis; peptidoglycan biosynthesis.</text>
</comment>
<dbReference type="Pfam" id="PF06832">
    <property type="entry name" value="BiPBP_C"/>
    <property type="match status" value="1"/>
</dbReference>
<keyword evidence="7" id="KW-0808">Transferase</keyword>
<comment type="catalytic activity">
    <reaction evidence="11">
        <text>[GlcNAc-(1-&gt;4)-Mur2Ac(oyl-L-Ala-gamma-D-Glu-L-Lys-D-Ala-D-Ala)](n)-di-trans,octa-cis-undecaprenyl diphosphate + beta-D-GlcNAc-(1-&gt;4)-Mur2Ac(oyl-L-Ala-gamma-D-Glu-L-Lys-D-Ala-D-Ala)-di-trans,octa-cis-undecaprenyl diphosphate = [GlcNAc-(1-&gt;4)-Mur2Ac(oyl-L-Ala-gamma-D-Glu-L-Lys-D-Ala-D-Ala)](n+1)-di-trans,octa-cis-undecaprenyl diphosphate + di-trans,octa-cis-undecaprenyl diphosphate + H(+)</text>
        <dbReference type="Rhea" id="RHEA:23708"/>
        <dbReference type="Rhea" id="RHEA-COMP:9602"/>
        <dbReference type="Rhea" id="RHEA-COMP:9603"/>
        <dbReference type="ChEBI" id="CHEBI:15378"/>
        <dbReference type="ChEBI" id="CHEBI:58405"/>
        <dbReference type="ChEBI" id="CHEBI:60033"/>
        <dbReference type="ChEBI" id="CHEBI:78435"/>
        <dbReference type="EC" id="2.4.99.28"/>
    </reaction>
</comment>
<keyword evidence="8" id="KW-0378">Hydrolase</keyword>
<dbReference type="GO" id="GO:0008955">
    <property type="term" value="F:peptidoglycan glycosyltransferase activity"/>
    <property type="evidence" value="ECO:0007669"/>
    <property type="project" value="UniProtKB-EC"/>
</dbReference>
<dbReference type="PANTHER" id="PTHR32282">
    <property type="entry name" value="BINDING PROTEIN TRANSPEPTIDASE, PUTATIVE-RELATED"/>
    <property type="match status" value="1"/>
</dbReference>
<evidence type="ECO:0000256" key="4">
    <source>
        <dbReference type="ARBA" id="ARBA00022645"/>
    </source>
</evidence>
<keyword evidence="9" id="KW-0511">Multifunctional enzyme</keyword>
<feature type="compositionally biased region" description="Pro residues" evidence="12">
    <location>
        <begin position="11"/>
        <end position="20"/>
    </location>
</feature>
<keyword evidence="6" id="KW-0328">Glycosyltransferase</keyword>
<feature type="region of interest" description="Disordered" evidence="12">
    <location>
        <begin position="586"/>
        <end position="611"/>
    </location>
</feature>
<dbReference type="OrthoDB" id="9766909at2"/>
<name>A0A4Q2RKD5_9HYPH</name>
<reference evidence="16 17" key="1">
    <citation type="submission" date="2018-09" db="EMBL/GenBank/DDBJ databases">
        <authorList>
            <person name="Grouzdev D.S."/>
            <person name="Krutkina M.S."/>
        </authorList>
    </citation>
    <scope>NUCLEOTIDE SEQUENCE [LARGE SCALE GENOMIC DNA]</scope>
    <source>
        <strain evidence="16 17">RmlP001</strain>
    </source>
</reference>
<dbReference type="NCBIfam" id="TIGR02073">
    <property type="entry name" value="PBP_1c"/>
    <property type="match status" value="1"/>
</dbReference>
<evidence type="ECO:0000256" key="9">
    <source>
        <dbReference type="ARBA" id="ARBA00023268"/>
    </source>
</evidence>
<accession>A0A4Q2RKD5</accession>
<evidence type="ECO:0000256" key="6">
    <source>
        <dbReference type="ARBA" id="ARBA00022676"/>
    </source>
</evidence>
<evidence type="ECO:0000259" key="14">
    <source>
        <dbReference type="Pfam" id="PF00912"/>
    </source>
</evidence>
<evidence type="ECO:0000256" key="12">
    <source>
        <dbReference type="SAM" id="MobiDB-lite"/>
    </source>
</evidence>
<dbReference type="InterPro" id="IPR050396">
    <property type="entry name" value="Glycosyltr_51/Transpeptidase"/>
</dbReference>
<dbReference type="InterPro" id="IPR011815">
    <property type="entry name" value="PBP_1c"/>
</dbReference>
<evidence type="ECO:0000256" key="7">
    <source>
        <dbReference type="ARBA" id="ARBA00022679"/>
    </source>
</evidence>
<dbReference type="InterPro" id="IPR012338">
    <property type="entry name" value="Beta-lactam/transpept-like"/>
</dbReference>
<dbReference type="Gene3D" id="3.40.710.10">
    <property type="entry name" value="DD-peptidase/beta-lactamase superfamily"/>
    <property type="match status" value="1"/>
</dbReference>
<evidence type="ECO:0000256" key="1">
    <source>
        <dbReference type="ARBA" id="ARBA00004752"/>
    </source>
</evidence>
<sequence>MSRSTATTAPDPKPAGPPRRLPFARVPSALVLAALVLAALLGALCLDGAVRRAEAHLVPPAPSTLVVDRDGRLLRAFATPDGRWSLPVAGRDVDPRFLTLLTAVEDARFADHAGIDPRAALRAAAQWAWRRRVVSGASTLSMQVARLLAPRPRSLRAKAGQAIRALALERRFGKAGILDLYLRLAPYGGNLQGVRAASLAWFGHEPDRLTLAEAALLVALPQAPERRRPDRQAARARAARDRVLARAEALGLAAPGEVAAARAEPVPGARHPLPALAFHAAGEARAAAPTARRIRLTLDGRLQANLEALVRRHAARFGPAVSGALLVIDNASDELLADVGTADPGAAASAGGIDMARAWRSPGSALKPFVYAMAFEDGAAAPDTLVEDRPTHFGAYGPADFDDAFTGTVTARRALQQSLNLPAVALLERVGPARFLARLADVEVPTALPGTDPPGLAVALGGLGIRLVDLARLYAGLARGGAVPALVERLEPPPPPRPPGRSLTDPVSAWAVGDILRGAAPPANGLAGRLAFKTGTSYGFRDALALGFSRRFTLAAWLGRPDNGAVPGLVGRQAAAPLLFDAAARLPGPLEPPPRPPGVPAPEAALPQPLPQPLRRLATPRLEGEVACGVAPGAAGCARAAPALRIAYPPDGATVDLGLADPNGVPDPLALKAEGGAPPFTWFVNGLPAGGSSRRESRWQPDGAGFARLTVVDATGRQAGAAVRLR</sequence>
<protein>
    <recommendedName>
        <fullName evidence="10">peptidoglycan glycosyltransferase</fullName>
        <ecNumber evidence="10">2.4.99.28</ecNumber>
    </recommendedName>
</protein>
<dbReference type="InterPro" id="IPR001460">
    <property type="entry name" value="PCN-bd_Tpept"/>
</dbReference>
<dbReference type="RefSeq" id="WP_129217277.1">
    <property type="nucleotide sequence ID" value="NZ_QYBC01000001.1"/>
</dbReference>
<dbReference type="Gene3D" id="1.10.3810.10">
    <property type="entry name" value="Biosynthetic peptidoglycan transglycosylase-like"/>
    <property type="match status" value="1"/>
</dbReference>
<keyword evidence="5" id="KW-0645">Protease</keyword>
<reference evidence="16 17" key="2">
    <citation type="submission" date="2019-02" db="EMBL/GenBank/DDBJ databases">
        <title>'Lichenibacterium ramalinii' gen. nov. sp. nov., 'Lichenibacterium minor' gen. nov. sp. nov.</title>
        <authorList>
            <person name="Pankratov T."/>
        </authorList>
    </citation>
    <scope>NUCLEOTIDE SEQUENCE [LARGE SCALE GENOMIC DNA]</scope>
    <source>
        <strain evidence="16 17">RmlP001</strain>
    </source>
</reference>
<evidence type="ECO:0000313" key="17">
    <source>
        <dbReference type="Proteomes" id="UP000289411"/>
    </source>
</evidence>
<dbReference type="Proteomes" id="UP000289411">
    <property type="component" value="Unassembled WGS sequence"/>
</dbReference>
<keyword evidence="17" id="KW-1185">Reference proteome</keyword>
<evidence type="ECO:0000256" key="10">
    <source>
        <dbReference type="ARBA" id="ARBA00044770"/>
    </source>
</evidence>
<evidence type="ECO:0000256" key="8">
    <source>
        <dbReference type="ARBA" id="ARBA00022801"/>
    </source>
</evidence>
<proteinExistence type="inferred from homology"/>
<evidence type="ECO:0000259" key="13">
    <source>
        <dbReference type="Pfam" id="PF00905"/>
    </source>
</evidence>
<organism evidence="16 17">
    <name type="scientific">Lichenibacterium ramalinae</name>
    <dbReference type="NCBI Taxonomy" id="2316527"/>
    <lineage>
        <taxon>Bacteria</taxon>
        <taxon>Pseudomonadati</taxon>
        <taxon>Pseudomonadota</taxon>
        <taxon>Alphaproteobacteria</taxon>
        <taxon>Hyphomicrobiales</taxon>
        <taxon>Lichenihabitantaceae</taxon>
        <taxon>Lichenibacterium</taxon>
    </lineage>
</organism>
<comment type="similarity">
    <text evidence="2">In the C-terminal section; belongs to the transpeptidase family.</text>
</comment>
<feature type="compositionally biased region" description="Low complexity" evidence="12">
    <location>
        <begin position="601"/>
        <end position="611"/>
    </location>
</feature>
<feature type="region of interest" description="Disordered" evidence="12">
    <location>
        <begin position="1"/>
        <end position="20"/>
    </location>
</feature>
<feature type="compositionally biased region" description="Pro residues" evidence="12">
    <location>
        <begin position="589"/>
        <end position="600"/>
    </location>
</feature>
<dbReference type="UniPathway" id="UPA00219"/>